<name>A0A8B6G9G1_MYTGA</name>
<dbReference type="Proteomes" id="UP000596742">
    <property type="component" value="Unassembled WGS sequence"/>
</dbReference>
<dbReference type="AlphaFoldDB" id="A0A8B6G9G1"/>
<evidence type="ECO:0000313" key="1">
    <source>
        <dbReference type="EMBL" id="VDI60692.1"/>
    </source>
</evidence>
<dbReference type="SUPFAM" id="SSF52266">
    <property type="entry name" value="SGNH hydrolase"/>
    <property type="match status" value="1"/>
</dbReference>
<proteinExistence type="predicted"/>
<dbReference type="InterPro" id="IPR036514">
    <property type="entry name" value="SGNH_hydro_sf"/>
</dbReference>
<dbReference type="OrthoDB" id="6048568at2759"/>
<accession>A0A8B6G9G1</accession>
<protein>
    <submittedName>
        <fullName evidence="1">Uncharacterized protein</fullName>
    </submittedName>
</protein>
<comment type="caution">
    <text evidence="1">The sequence shown here is derived from an EMBL/GenBank/DDBJ whole genome shotgun (WGS) entry which is preliminary data.</text>
</comment>
<keyword evidence="2" id="KW-1185">Reference proteome</keyword>
<gene>
    <name evidence="1" type="ORF">MGAL_10B039374</name>
</gene>
<dbReference type="Gene3D" id="3.40.50.1110">
    <property type="entry name" value="SGNH hydrolase"/>
    <property type="match status" value="1"/>
</dbReference>
<reference evidence="1" key="1">
    <citation type="submission" date="2018-11" db="EMBL/GenBank/DDBJ databases">
        <authorList>
            <person name="Alioto T."/>
            <person name="Alioto T."/>
        </authorList>
    </citation>
    <scope>NUCLEOTIDE SEQUENCE</scope>
</reference>
<dbReference type="EMBL" id="UYJE01008065">
    <property type="protein sequence ID" value="VDI60692.1"/>
    <property type="molecule type" value="Genomic_DNA"/>
</dbReference>
<sequence>MGQRLPNRGVLIVKDPIDSYTRMRKENVPGLLGMNVISLCKKLLQEDYGNQYSEQVTEIAENFKLRELFKACDKNEHCNTIGFVKLCSNSPVRIPANSVIILNGTGPNLPRLYDAVVEPLHTSGHLPSTFIVVHTFVTVRNGRLTFRVANIGDDDIWLAPRTRVGILLKGDVENHDKGHVEFIRTGHTEEIYIHDIAYCAETDVNLSKIEDFEMPVDISHLSTTSKQRDEIKTLPRIQQGRKKTHTPVVLTDSKGNWLKRKAEHKSERDIIWWAKSSDKSKHRFDWLEANLVHEIQRLGNIRLYVWLGTCDLTTKNKKFISITSPHGDETIDYILSYYRKIVKLIQNHPNSKVTFLEIPLYSIYEYNKQKNHTDLDQFTEQDIELNRQIYKLNQDIREINRAANCHSPSFTSDLIYKTTVKKGGNRRAENKKKHNFQLLVDGIHPTNLLAKTWVRKIAEKYKEDCWT</sequence>
<organism evidence="1 2">
    <name type="scientific">Mytilus galloprovincialis</name>
    <name type="common">Mediterranean mussel</name>
    <dbReference type="NCBI Taxonomy" id="29158"/>
    <lineage>
        <taxon>Eukaryota</taxon>
        <taxon>Metazoa</taxon>
        <taxon>Spiralia</taxon>
        <taxon>Lophotrochozoa</taxon>
        <taxon>Mollusca</taxon>
        <taxon>Bivalvia</taxon>
        <taxon>Autobranchia</taxon>
        <taxon>Pteriomorphia</taxon>
        <taxon>Mytilida</taxon>
        <taxon>Mytiloidea</taxon>
        <taxon>Mytilidae</taxon>
        <taxon>Mytilinae</taxon>
        <taxon>Mytilus</taxon>
    </lineage>
</organism>
<evidence type="ECO:0000313" key="2">
    <source>
        <dbReference type="Proteomes" id="UP000596742"/>
    </source>
</evidence>